<dbReference type="SUPFAM" id="SSF51604">
    <property type="entry name" value="Enolase C-terminal domain-like"/>
    <property type="match status" value="1"/>
</dbReference>
<dbReference type="SUPFAM" id="SSF54826">
    <property type="entry name" value="Enolase N-terminal domain-like"/>
    <property type="match status" value="1"/>
</dbReference>
<dbReference type="Proteomes" id="UP000677668">
    <property type="component" value="Chromosome 1"/>
</dbReference>
<dbReference type="InterPro" id="IPR013342">
    <property type="entry name" value="Mandelate_racemase_C"/>
</dbReference>
<dbReference type="PANTHER" id="PTHR48080">
    <property type="entry name" value="D-GALACTONATE DEHYDRATASE-RELATED"/>
    <property type="match status" value="1"/>
</dbReference>
<feature type="domain" description="Mandelate racemase/muconate lactonizing enzyme C-terminal" evidence="6">
    <location>
        <begin position="135"/>
        <end position="226"/>
    </location>
</feature>
<dbReference type="EMBL" id="CP072642">
    <property type="protein sequence ID" value="QUV93988.1"/>
    <property type="molecule type" value="Genomic_DNA"/>
</dbReference>
<evidence type="ECO:0000313" key="7">
    <source>
        <dbReference type="EMBL" id="QUV93988.1"/>
    </source>
</evidence>
<dbReference type="InterPro" id="IPR029065">
    <property type="entry name" value="Enolase_C-like"/>
</dbReference>
<dbReference type="InterPro" id="IPR034603">
    <property type="entry name" value="Dipeptide_epimerase"/>
</dbReference>
<evidence type="ECO:0000256" key="3">
    <source>
        <dbReference type="ARBA" id="ARBA00022842"/>
    </source>
</evidence>
<gene>
    <name evidence="7" type="ORF">J8C05_00545</name>
</gene>
<comment type="cofactor">
    <cofactor evidence="5">
        <name>Mg(2+)</name>
        <dbReference type="ChEBI" id="CHEBI:18420"/>
    </cofactor>
    <text evidence="5">Binds 1 Mg(2+) ion per subunit.</text>
</comment>
<evidence type="ECO:0000256" key="1">
    <source>
        <dbReference type="ARBA" id="ARBA00008031"/>
    </source>
</evidence>
<dbReference type="Pfam" id="PF02746">
    <property type="entry name" value="MR_MLE_N"/>
    <property type="match status" value="1"/>
</dbReference>
<dbReference type="SMART" id="SM00922">
    <property type="entry name" value="MR_MLE"/>
    <property type="match status" value="1"/>
</dbReference>
<evidence type="ECO:0000256" key="5">
    <source>
        <dbReference type="RuleBase" id="RU366006"/>
    </source>
</evidence>
<accession>A0ABX8AZ49</accession>
<keyword evidence="8" id="KW-1185">Reference proteome</keyword>
<organism evidence="7 8">
    <name type="scientific">Chloracidobacterium sp. N</name>
    <dbReference type="NCBI Taxonomy" id="2821540"/>
    <lineage>
        <taxon>Bacteria</taxon>
        <taxon>Pseudomonadati</taxon>
        <taxon>Acidobacteriota</taxon>
        <taxon>Terriglobia</taxon>
        <taxon>Terriglobales</taxon>
        <taxon>Acidobacteriaceae</taxon>
        <taxon>Chloracidobacterium</taxon>
        <taxon>Chloracidobacterium aggregatum</taxon>
    </lineage>
</organism>
<dbReference type="InterPro" id="IPR013341">
    <property type="entry name" value="Mandelate_racemase_N_dom"/>
</dbReference>
<dbReference type="InterPro" id="IPR034593">
    <property type="entry name" value="DgoD-like"/>
</dbReference>
<name>A0ABX8AZ49_9BACT</name>
<proteinExistence type="inferred from homology"/>
<evidence type="ECO:0000256" key="2">
    <source>
        <dbReference type="ARBA" id="ARBA00022723"/>
    </source>
</evidence>
<keyword evidence="2 5" id="KW-0479">Metal-binding</keyword>
<dbReference type="SFLD" id="SFLDS00001">
    <property type="entry name" value="Enolase"/>
    <property type="match status" value="1"/>
</dbReference>
<dbReference type="Gene3D" id="3.20.20.120">
    <property type="entry name" value="Enolase-like C-terminal domain"/>
    <property type="match status" value="1"/>
</dbReference>
<comment type="similarity">
    <text evidence="1 5">Belongs to the mandelate racemase/muconate lactonizing enzyme family.</text>
</comment>
<evidence type="ECO:0000259" key="6">
    <source>
        <dbReference type="SMART" id="SM00922"/>
    </source>
</evidence>
<dbReference type="Pfam" id="PF13378">
    <property type="entry name" value="MR_MLE_C"/>
    <property type="match status" value="1"/>
</dbReference>
<dbReference type="CDD" id="cd03319">
    <property type="entry name" value="L-Ala-DL-Glu_epimerase"/>
    <property type="match status" value="1"/>
</dbReference>
<dbReference type="InterPro" id="IPR029017">
    <property type="entry name" value="Enolase-like_N"/>
</dbReference>
<sequence>MQLTVHPLTLELREPFALAVGRRTTTPAVCLELHHAGLVGYGEVALPPYLGWTQAEVCQALHRVQWPEPIHLLNLDRLLAAATAAIGPLPPALAALDIALHDLFGKYLGQPLHALWGFDLSRVPPTSFTLSLMSPEAAREKAVQMAEYPVLKLKLGGDNDRALVTAVREVTDRPLSVDANQGWRDRSAALDFIGWLAEQQVLFVEQPFPVACVDDHAWLTERSPLPIIADEAVRTMADVVRAPGVYHGINVKLAKCGGLRAAHAMLTVARALGLKTLLGCMTETSCAISAATHVSPLADWADLDGAALIANDPFEGARLVDGRMLPPVRPGIGACPVRPLAG</sequence>
<dbReference type="RefSeq" id="WP_211422317.1">
    <property type="nucleotide sequence ID" value="NZ_CP072642.1"/>
</dbReference>
<dbReference type="EC" id="5.1.1.-" evidence="5"/>
<dbReference type="InterPro" id="IPR036849">
    <property type="entry name" value="Enolase-like_C_sf"/>
</dbReference>
<dbReference type="Gene3D" id="3.30.390.10">
    <property type="entry name" value="Enolase-like, N-terminal domain"/>
    <property type="match status" value="1"/>
</dbReference>
<reference evidence="7 8" key="1">
    <citation type="submission" date="2021-03" db="EMBL/GenBank/DDBJ databases">
        <title>Genomic and phenotypic characterization of Chloracidobacterium isolates provides evidence for multiple species.</title>
        <authorList>
            <person name="Saini M.K."/>
            <person name="Costas A.M.G."/>
            <person name="Tank M."/>
            <person name="Bryant D.A."/>
        </authorList>
    </citation>
    <scope>NUCLEOTIDE SEQUENCE [LARGE SCALE GENOMIC DNA]</scope>
    <source>
        <strain evidence="7 8">N</strain>
    </source>
</reference>
<evidence type="ECO:0000313" key="8">
    <source>
        <dbReference type="Proteomes" id="UP000677668"/>
    </source>
</evidence>
<keyword evidence="3 5" id="KW-0460">Magnesium</keyword>
<keyword evidence="4 5" id="KW-0413">Isomerase</keyword>
<dbReference type="PANTHER" id="PTHR48080:SF3">
    <property type="entry name" value="ENOLASE SUPERFAMILY MEMBER DDB_G0284701"/>
    <property type="match status" value="1"/>
</dbReference>
<dbReference type="SFLD" id="SFLDG00180">
    <property type="entry name" value="muconate_cycloisomerase"/>
    <property type="match status" value="1"/>
</dbReference>
<evidence type="ECO:0000256" key="4">
    <source>
        <dbReference type="ARBA" id="ARBA00023235"/>
    </source>
</evidence>
<protein>
    <recommendedName>
        <fullName evidence="5">Dipeptide epimerase</fullName>
        <ecNumber evidence="5">5.1.1.-</ecNumber>
    </recommendedName>
</protein>